<feature type="region of interest" description="Disordered" evidence="1">
    <location>
        <begin position="135"/>
        <end position="179"/>
    </location>
</feature>
<evidence type="ECO:0000259" key="3">
    <source>
        <dbReference type="Pfam" id="PF05239"/>
    </source>
</evidence>
<protein>
    <recommendedName>
        <fullName evidence="3">PRC-barrel domain-containing protein</fullName>
    </recommendedName>
</protein>
<evidence type="ECO:0000256" key="2">
    <source>
        <dbReference type="SAM" id="SignalP"/>
    </source>
</evidence>
<name>A0A2R8BJG0_9RHOB</name>
<reference evidence="4 5" key="1">
    <citation type="submission" date="2018-03" db="EMBL/GenBank/DDBJ databases">
        <authorList>
            <person name="Keele B.F."/>
        </authorList>
    </citation>
    <scope>NUCLEOTIDE SEQUENCE [LARGE SCALE GENOMIC DNA]</scope>
    <source>
        <strain evidence="4 5">CECT 8626</strain>
    </source>
</reference>
<dbReference type="Pfam" id="PF05239">
    <property type="entry name" value="PRC"/>
    <property type="match status" value="2"/>
</dbReference>
<feature type="chain" id="PRO_5015354645" description="PRC-barrel domain-containing protein" evidence="2">
    <location>
        <begin position="21"/>
        <end position="297"/>
    </location>
</feature>
<proteinExistence type="predicted"/>
<dbReference type="Proteomes" id="UP000244924">
    <property type="component" value="Unassembled WGS sequence"/>
</dbReference>
<feature type="signal peptide" evidence="2">
    <location>
        <begin position="1"/>
        <end position="20"/>
    </location>
</feature>
<keyword evidence="5" id="KW-1185">Reference proteome</keyword>
<dbReference type="EMBL" id="OMOQ01000002">
    <property type="protein sequence ID" value="SPH23487.1"/>
    <property type="molecule type" value="Genomic_DNA"/>
</dbReference>
<feature type="compositionally biased region" description="Low complexity" evidence="1">
    <location>
        <begin position="163"/>
        <end position="179"/>
    </location>
</feature>
<feature type="domain" description="PRC-barrel" evidence="3">
    <location>
        <begin position="64"/>
        <end position="105"/>
    </location>
</feature>
<dbReference type="OrthoDB" id="7876889at2"/>
<dbReference type="InterPro" id="IPR011033">
    <property type="entry name" value="PRC_barrel-like_sf"/>
</dbReference>
<evidence type="ECO:0000313" key="4">
    <source>
        <dbReference type="EMBL" id="SPH23487.1"/>
    </source>
</evidence>
<evidence type="ECO:0000313" key="5">
    <source>
        <dbReference type="Proteomes" id="UP000244924"/>
    </source>
</evidence>
<dbReference type="InterPro" id="IPR027275">
    <property type="entry name" value="PRC-brl_dom"/>
</dbReference>
<keyword evidence="2" id="KW-0732">Signal</keyword>
<dbReference type="PANTHER" id="PTHR36505:SF1">
    <property type="entry name" value="BLR1072 PROTEIN"/>
    <property type="match status" value="1"/>
</dbReference>
<evidence type="ECO:0000256" key="1">
    <source>
        <dbReference type="SAM" id="MobiDB-lite"/>
    </source>
</evidence>
<dbReference type="PANTHER" id="PTHR36505">
    <property type="entry name" value="BLR1072 PROTEIN"/>
    <property type="match status" value="1"/>
</dbReference>
<dbReference type="RefSeq" id="WP_108853590.1">
    <property type="nucleotide sequence ID" value="NZ_OMOQ01000002.1"/>
</dbReference>
<accession>A0A2R8BJG0</accession>
<dbReference type="Gene3D" id="2.30.30.240">
    <property type="entry name" value="PRC-barrel domain"/>
    <property type="match status" value="2"/>
</dbReference>
<organism evidence="4 5">
    <name type="scientific">Albidovulum aquaemixtae</name>
    <dbReference type="NCBI Taxonomy" id="1542388"/>
    <lineage>
        <taxon>Bacteria</taxon>
        <taxon>Pseudomonadati</taxon>
        <taxon>Pseudomonadota</taxon>
        <taxon>Alphaproteobacteria</taxon>
        <taxon>Rhodobacterales</taxon>
        <taxon>Paracoccaceae</taxon>
        <taxon>Albidovulum</taxon>
    </lineage>
</organism>
<gene>
    <name evidence="4" type="ORF">DEA8626_02550</name>
</gene>
<feature type="domain" description="PRC-barrel" evidence="3">
    <location>
        <begin position="210"/>
        <end position="283"/>
    </location>
</feature>
<feature type="compositionally biased region" description="Basic and acidic residues" evidence="1">
    <location>
        <begin position="138"/>
        <end position="148"/>
    </location>
</feature>
<dbReference type="SUPFAM" id="SSF50346">
    <property type="entry name" value="PRC-barrel domain"/>
    <property type="match status" value="2"/>
</dbReference>
<sequence>MKNLLYSTAVLAVAGTAAFAQDAMFRTQADPMELHASELIGHRVHASEAAIEGEAYEGVQEGWEDVGEVNDVILSRDGSVEAVLVDIGGFLGIGERQVALDMGALRFVSDDSTPDDDADYFLVMSASRANLEEAPEYSWDHADDKAADAADTAAETTEEMAETADPTAEPAEQTAEAADPVVETTGDATDTAMRDPIARDGFEAATEEDLTAERLTGAPAYDANDEWIGEISELVLSDDGQVTHGIIDVGGFLGIGEKPVELEIGQIDILRESDGGDVRVYVPMTREELEALPDYNN</sequence>
<dbReference type="AlphaFoldDB" id="A0A2R8BJG0"/>